<organism evidence="1">
    <name type="scientific">Cacopsylla melanoneura</name>
    <dbReference type="NCBI Taxonomy" id="428564"/>
    <lineage>
        <taxon>Eukaryota</taxon>
        <taxon>Metazoa</taxon>
        <taxon>Ecdysozoa</taxon>
        <taxon>Arthropoda</taxon>
        <taxon>Hexapoda</taxon>
        <taxon>Insecta</taxon>
        <taxon>Pterygota</taxon>
        <taxon>Neoptera</taxon>
        <taxon>Paraneoptera</taxon>
        <taxon>Hemiptera</taxon>
        <taxon>Sternorrhyncha</taxon>
        <taxon>Psylloidea</taxon>
        <taxon>Psyllidae</taxon>
        <taxon>Psyllinae</taxon>
        <taxon>Cacopsylla</taxon>
    </lineage>
</organism>
<accession>A0A8D9E965</accession>
<protein>
    <submittedName>
        <fullName evidence="1">Uncharacterized protein</fullName>
    </submittedName>
</protein>
<sequence length="103" mass="10863">MKTTKHGLWVLVQVPGTSQSQTVSFVRNLVTSFTWQSSVRVDSFMINRFLGQCESLGMCRLLLVFSIAGGIGVCSVHGPGGVCNLGCGIPRSLAPSSTTTSAV</sequence>
<name>A0A8D9E965_9HEMI</name>
<dbReference type="AlphaFoldDB" id="A0A8D9E965"/>
<reference evidence="1" key="1">
    <citation type="submission" date="2021-05" db="EMBL/GenBank/DDBJ databases">
        <authorList>
            <person name="Alioto T."/>
            <person name="Alioto T."/>
            <person name="Gomez Garrido J."/>
        </authorList>
    </citation>
    <scope>NUCLEOTIDE SEQUENCE</scope>
</reference>
<proteinExistence type="predicted"/>
<evidence type="ECO:0000313" key="1">
    <source>
        <dbReference type="EMBL" id="CAG6745032.1"/>
    </source>
</evidence>
<dbReference type="EMBL" id="HBUF01482195">
    <property type="protein sequence ID" value="CAG6745032.1"/>
    <property type="molecule type" value="Transcribed_RNA"/>
</dbReference>